<protein>
    <submittedName>
        <fullName evidence="1">Uncharacterized protein</fullName>
    </submittedName>
</protein>
<gene>
    <name evidence="1" type="ORF">Tci_864446</name>
</gene>
<dbReference type="AlphaFoldDB" id="A0A699S4U1"/>
<sequence>TYSVPSNSKTGSHKTGNVIEDILQSFVAATEPEQQLAYKDIKQIEKLDLEEMDLKWKMAMLSVRVHKNLLGLTSRRSDATSVNKEAILLGNAGQMEEITSRDTAHSRLRRLEKRKKILKP</sequence>
<reference evidence="1" key="1">
    <citation type="journal article" date="2019" name="Sci. Rep.">
        <title>Draft genome of Tanacetum cinerariifolium, the natural source of mosquito coil.</title>
        <authorList>
            <person name="Yamashiro T."/>
            <person name="Shiraishi A."/>
            <person name="Satake H."/>
            <person name="Nakayama K."/>
        </authorList>
    </citation>
    <scope>NUCLEOTIDE SEQUENCE</scope>
</reference>
<dbReference type="EMBL" id="BKCJ011137783">
    <property type="protein sequence ID" value="GFC92476.1"/>
    <property type="molecule type" value="Genomic_DNA"/>
</dbReference>
<feature type="non-terminal residue" evidence="1">
    <location>
        <position position="1"/>
    </location>
</feature>
<evidence type="ECO:0000313" key="1">
    <source>
        <dbReference type="EMBL" id="GFC92476.1"/>
    </source>
</evidence>
<proteinExistence type="predicted"/>
<organism evidence="1">
    <name type="scientific">Tanacetum cinerariifolium</name>
    <name type="common">Dalmatian daisy</name>
    <name type="synonym">Chrysanthemum cinerariifolium</name>
    <dbReference type="NCBI Taxonomy" id="118510"/>
    <lineage>
        <taxon>Eukaryota</taxon>
        <taxon>Viridiplantae</taxon>
        <taxon>Streptophyta</taxon>
        <taxon>Embryophyta</taxon>
        <taxon>Tracheophyta</taxon>
        <taxon>Spermatophyta</taxon>
        <taxon>Magnoliopsida</taxon>
        <taxon>eudicotyledons</taxon>
        <taxon>Gunneridae</taxon>
        <taxon>Pentapetalae</taxon>
        <taxon>asterids</taxon>
        <taxon>campanulids</taxon>
        <taxon>Asterales</taxon>
        <taxon>Asteraceae</taxon>
        <taxon>Asteroideae</taxon>
        <taxon>Anthemideae</taxon>
        <taxon>Anthemidinae</taxon>
        <taxon>Tanacetum</taxon>
    </lineage>
</organism>
<comment type="caution">
    <text evidence="1">The sequence shown here is derived from an EMBL/GenBank/DDBJ whole genome shotgun (WGS) entry which is preliminary data.</text>
</comment>
<name>A0A699S4U1_TANCI</name>
<accession>A0A699S4U1</accession>